<gene>
    <name evidence="1" type="ORF">GCM10010912_29620</name>
</gene>
<evidence type="ECO:0000313" key="1">
    <source>
        <dbReference type="EMBL" id="GGF82589.1"/>
    </source>
</evidence>
<dbReference type="InterPro" id="IPR010069">
    <property type="entry name" value="CdiA_FHA1_rpt"/>
</dbReference>
<dbReference type="Proteomes" id="UP000637643">
    <property type="component" value="Unassembled WGS sequence"/>
</dbReference>
<dbReference type="NCBIfam" id="TIGR01731">
    <property type="entry name" value="fil_hemag_20aa"/>
    <property type="match status" value="1"/>
</dbReference>
<accession>A0A917CCY0</accession>
<dbReference type="EMBL" id="BMKR01000011">
    <property type="protein sequence ID" value="GGF82589.1"/>
    <property type="molecule type" value="Genomic_DNA"/>
</dbReference>
<proteinExistence type="predicted"/>
<reference evidence="1" key="1">
    <citation type="journal article" date="2014" name="Int. J. Syst. Evol. Microbiol.">
        <title>Complete genome sequence of Corynebacterium casei LMG S-19264T (=DSM 44701T), isolated from a smear-ripened cheese.</title>
        <authorList>
            <consortium name="US DOE Joint Genome Institute (JGI-PGF)"/>
            <person name="Walter F."/>
            <person name="Albersmeier A."/>
            <person name="Kalinowski J."/>
            <person name="Ruckert C."/>
        </authorList>
    </citation>
    <scope>NUCLEOTIDE SEQUENCE</scope>
    <source>
        <strain evidence="1">CGMCC 1.16134</strain>
    </source>
</reference>
<name>A0A917CCY0_9BACL</name>
<sequence length="248" mass="26427">MGQYLFPGNATPSDVLTGKKFSAGTLYNANGTIINKSVENHHMPSTQSTVWAGDRVFLQPPEGYYNGQTWVTVPAPNLRPEYILSGRGFSDMAGTVPVISTGDDVALSAGQWSNGDLAVYPREGYRKGGAGAGEIKVTVAQMQAAGINPLRRYDANVTVPGNGGVDVPVPITTMKSAHTVVVLYQGKVSVSLAQIDGNYYYTHDSATAPMYIASAGMENGTAMYPVTIFLKNRSQLTFTVTVVFFGTP</sequence>
<evidence type="ECO:0000313" key="2">
    <source>
        <dbReference type="Proteomes" id="UP000637643"/>
    </source>
</evidence>
<dbReference type="AlphaFoldDB" id="A0A917CCY0"/>
<comment type="caution">
    <text evidence="1">The sequence shown here is derived from an EMBL/GenBank/DDBJ whole genome shotgun (WGS) entry which is preliminary data.</text>
</comment>
<organism evidence="1 2">
    <name type="scientific">Paenibacillus albidus</name>
    <dbReference type="NCBI Taxonomy" id="2041023"/>
    <lineage>
        <taxon>Bacteria</taxon>
        <taxon>Bacillati</taxon>
        <taxon>Bacillota</taxon>
        <taxon>Bacilli</taxon>
        <taxon>Bacillales</taxon>
        <taxon>Paenibacillaceae</taxon>
        <taxon>Paenibacillus</taxon>
    </lineage>
</organism>
<reference evidence="1" key="2">
    <citation type="submission" date="2020-09" db="EMBL/GenBank/DDBJ databases">
        <authorList>
            <person name="Sun Q."/>
            <person name="Zhou Y."/>
        </authorList>
    </citation>
    <scope>NUCLEOTIDE SEQUENCE</scope>
    <source>
        <strain evidence="1">CGMCC 1.16134</strain>
    </source>
</reference>
<keyword evidence="2" id="KW-1185">Reference proteome</keyword>
<protein>
    <submittedName>
        <fullName evidence="1">Uncharacterized protein</fullName>
    </submittedName>
</protein>
<dbReference type="RefSeq" id="WP_189026055.1">
    <property type="nucleotide sequence ID" value="NZ_BMKR01000011.1"/>
</dbReference>